<sequence>MTTRQKIILHSLVAKHSTMAIDVEIARQLKFDGLEASGTKISDCLAAGVSKSSLTEMIGGMLIPGIGFLVDIERQDHERKQLFSDAARLFELATIVGAKGVEVITGPLSIEVVKSKALNKGLYRGLIDSPEREQINLTAANLQELADLAASHGLILYLESLSWTPLNTIDKQLKVIEKAGRSNVKLLIDYWHCYTSGDTPERVAKIDKDLIYGVHVCDSLEFKGGIPDEPVLRDVPTGEGVLNLQEWTDAVKSTGYEGWWSCELFCNRNHQENSFEVARQLKSLMQSLIGVAA</sequence>
<dbReference type="EMBL" id="JACIFY010000007">
    <property type="protein sequence ID" value="MBB4235929.1"/>
    <property type="molecule type" value="Genomic_DNA"/>
</dbReference>
<dbReference type="InterPro" id="IPR036237">
    <property type="entry name" value="Xyl_isomerase-like_sf"/>
</dbReference>
<name>A0A7W6R3C2_9HYPH</name>
<dbReference type="InterPro" id="IPR013022">
    <property type="entry name" value="Xyl_isomerase-like_TIM-brl"/>
</dbReference>
<dbReference type="InterPro" id="IPR050312">
    <property type="entry name" value="IolE/XylAMocC-like"/>
</dbReference>
<dbReference type="RefSeq" id="WP_348645973.1">
    <property type="nucleotide sequence ID" value="NZ_JACIFY010000007.1"/>
</dbReference>
<reference evidence="2 3" key="1">
    <citation type="submission" date="2020-08" db="EMBL/GenBank/DDBJ databases">
        <title>Genomic Encyclopedia of Type Strains, Phase IV (KMG-V): Genome sequencing to study the core and pangenomes of soil and plant-associated prokaryotes.</title>
        <authorList>
            <person name="Whitman W."/>
        </authorList>
    </citation>
    <scope>NUCLEOTIDE SEQUENCE [LARGE SCALE GENOMIC DNA]</scope>
    <source>
        <strain evidence="2 3">SEMIA 4089</strain>
    </source>
</reference>
<evidence type="ECO:0000313" key="3">
    <source>
        <dbReference type="Proteomes" id="UP000540909"/>
    </source>
</evidence>
<dbReference type="Proteomes" id="UP000540909">
    <property type="component" value="Unassembled WGS sequence"/>
</dbReference>
<proteinExistence type="predicted"/>
<dbReference type="GO" id="GO:0016853">
    <property type="term" value="F:isomerase activity"/>
    <property type="evidence" value="ECO:0007669"/>
    <property type="project" value="UniProtKB-KW"/>
</dbReference>
<comment type="caution">
    <text evidence="2">The sequence shown here is derived from an EMBL/GenBank/DDBJ whole genome shotgun (WGS) entry which is preliminary data.</text>
</comment>
<dbReference type="PANTHER" id="PTHR12110">
    <property type="entry name" value="HYDROXYPYRUVATE ISOMERASE"/>
    <property type="match status" value="1"/>
</dbReference>
<dbReference type="SUPFAM" id="SSF51658">
    <property type="entry name" value="Xylose isomerase-like"/>
    <property type="match status" value="1"/>
</dbReference>
<dbReference type="PANTHER" id="PTHR12110:SF21">
    <property type="entry name" value="XYLOSE ISOMERASE-LIKE TIM BARREL DOMAIN-CONTAINING PROTEIN"/>
    <property type="match status" value="1"/>
</dbReference>
<keyword evidence="2" id="KW-0413">Isomerase</keyword>
<feature type="domain" description="Xylose isomerase-like TIM barrel" evidence="1">
    <location>
        <begin position="77"/>
        <end position="275"/>
    </location>
</feature>
<dbReference type="Pfam" id="PF01261">
    <property type="entry name" value="AP_endonuc_2"/>
    <property type="match status" value="1"/>
</dbReference>
<gene>
    <name evidence="2" type="ORF">GGD57_002503</name>
</gene>
<accession>A0A7W6R3C2</accession>
<evidence type="ECO:0000313" key="2">
    <source>
        <dbReference type="EMBL" id="MBB4235929.1"/>
    </source>
</evidence>
<evidence type="ECO:0000259" key="1">
    <source>
        <dbReference type="Pfam" id="PF01261"/>
    </source>
</evidence>
<protein>
    <submittedName>
        <fullName evidence="2">Sugar phosphate isomerase/epimerase</fullName>
    </submittedName>
</protein>
<dbReference type="Gene3D" id="3.20.20.150">
    <property type="entry name" value="Divalent-metal-dependent TIM barrel enzymes"/>
    <property type="match status" value="1"/>
</dbReference>
<dbReference type="AlphaFoldDB" id="A0A7W6R3C2"/>
<organism evidence="2 3">
    <name type="scientific">Rhizobium esperanzae</name>
    <dbReference type="NCBI Taxonomy" id="1967781"/>
    <lineage>
        <taxon>Bacteria</taxon>
        <taxon>Pseudomonadati</taxon>
        <taxon>Pseudomonadota</taxon>
        <taxon>Alphaproteobacteria</taxon>
        <taxon>Hyphomicrobiales</taxon>
        <taxon>Rhizobiaceae</taxon>
        <taxon>Rhizobium/Agrobacterium group</taxon>
        <taxon>Rhizobium</taxon>
    </lineage>
</organism>